<dbReference type="PROSITE" id="PS51155">
    <property type="entry name" value="CHIT_BIND_RR_2"/>
    <property type="match status" value="1"/>
</dbReference>
<comment type="caution">
    <text evidence="4">The sequence shown here is derived from an EMBL/GenBank/DDBJ whole genome shotgun (WGS) entry which is preliminary data.</text>
</comment>
<organism evidence="4 5">
    <name type="scientific">Polyplax serrata</name>
    <name type="common">Common mouse louse</name>
    <dbReference type="NCBI Taxonomy" id="468196"/>
    <lineage>
        <taxon>Eukaryota</taxon>
        <taxon>Metazoa</taxon>
        <taxon>Ecdysozoa</taxon>
        <taxon>Arthropoda</taxon>
        <taxon>Hexapoda</taxon>
        <taxon>Insecta</taxon>
        <taxon>Pterygota</taxon>
        <taxon>Neoptera</taxon>
        <taxon>Paraneoptera</taxon>
        <taxon>Psocodea</taxon>
        <taxon>Troctomorpha</taxon>
        <taxon>Phthiraptera</taxon>
        <taxon>Anoplura</taxon>
        <taxon>Polyplacidae</taxon>
        <taxon>Polyplax</taxon>
    </lineage>
</organism>
<evidence type="ECO:0000313" key="5">
    <source>
        <dbReference type="Proteomes" id="UP001372834"/>
    </source>
</evidence>
<dbReference type="InterPro" id="IPR031311">
    <property type="entry name" value="CHIT_BIND_RR_consensus"/>
</dbReference>
<gene>
    <name evidence="4" type="ORF">RUM43_008997</name>
</gene>
<dbReference type="Proteomes" id="UP001372834">
    <property type="component" value="Unassembled WGS sequence"/>
</dbReference>
<dbReference type="PROSITE" id="PS00233">
    <property type="entry name" value="CHIT_BIND_RR_1"/>
    <property type="match status" value="1"/>
</dbReference>
<dbReference type="EMBL" id="JAWJWE010000038">
    <property type="protein sequence ID" value="KAK6623145.1"/>
    <property type="molecule type" value="Genomic_DNA"/>
</dbReference>
<dbReference type="InterPro" id="IPR000618">
    <property type="entry name" value="Insect_cuticle"/>
</dbReference>
<dbReference type="InterPro" id="IPR051217">
    <property type="entry name" value="Insect_Cuticle_Struc_Prot"/>
</dbReference>
<evidence type="ECO:0000256" key="2">
    <source>
        <dbReference type="PROSITE-ProRule" id="PRU00497"/>
    </source>
</evidence>
<dbReference type="Pfam" id="PF00379">
    <property type="entry name" value="Chitin_bind_4"/>
    <property type="match status" value="1"/>
</dbReference>
<feature type="region of interest" description="Disordered" evidence="3">
    <location>
        <begin position="87"/>
        <end position="120"/>
    </location>
</feature>
<sequence>MAFCDVQHKVSSAGGVAGGDLFPKERSTDLENNPLTDRSLDAASDHFYVSDGDIIRGEYRVQLPDGRIQIVKYTADWKNGFNADVSYQGQPTYPSGSGSSSFPSGQSPNAYIPPASNSRY</sequence>
<reference evidence="4 5" key="1">
    <citation type="submission" date="2023-10" db="EMBL/GenBank/DDBJ databases">
        <title>Genomes of two closely related lineages of the louse Polyplax serrata with different host specificities.</title>
        <authorList>
            <person name="Martinu J."/>
            <person name="Tarabai H."/>
            <person name="Stefka J."/>
            <person name="Hypsa V."/>
        </authorList>
    </citation>
    <scope>NUCLEOTIDE SEQUENCE [LARGE SCALE GENOMIC DNA]</scope>
    <source>
        <strain evidence="4">HR10_N</strain>
    </source>
</reference>
<feature type="compositionally biased region" description="Low complexity" evidence="3">
    <location>
        <begin position="88"/>
        <end position="108"/>
    </location>
</feature>
<name>A0AAN8NUL7_POLSC</name>
<evidence type="ECO:0000256" key="1">
    <source>
        <dbReference type="ARBA" id="ARBA00022460"/>
    </source>
</evidence>
<proteinExistence type="predicted"/>
<evidence type="ECO:0000256" key="3">
    <source>
        <dbReference type="SAM" id="MobiDB-lite"/>
    </source>
</evidence>
<dbReference type="PANTHER" id="PTHR12236">
    <property type="entry name" value="STRUCTURAL CONTITUENT OF CUTICLE"/>
    <property type="match status" value="1"/>
</dbReference>
<feature type="region of interest" description="Disordered" evidence="3">
    <location>
        <begin position="13"/>
        <end position="37"/>
    </location>
</feature>
<dbReference type="AlphaFoldDB" id="A0AAN8NUL7"/>
<accession>A0AAN8NUL7</accession>
<protein>
    <submittedName>
        <fullName evidence="4">Uncharacterized protein</fullName>
    </submittedName>
</protein>
<dbReference type="GO" id="GO:0031012">
    <property type="term" value="C:extracellular matrix"/>
    <property type="evidence" value="ECO:0007669"/>
    <property type="project" value="TreeGrafter"/>
</dbReference>
<evidence type="ECO:0000313" key="4">
    <source>
        <dbReference type="EMBL" id="KAK6623145.1"/>
    </source>
</evidence>
<keyword evidence="1 2" id="KW-0193">Cuticle</keyword>
<dbReference type="PANTHER" id="PTHR12236:SF79">
    <property type="entry name" value="CUTICULAR PROTEIN 50CB-RELATED"/>
    <property type="match status" value="1"/>
</dbReference>
<dbReference type="GO" id="GO:0005615">
    <property type="term" value="C:extracellular space"/>
    <property type="evidence" value="ECO:0007669"/>
    <property type="project" value="TreeGrafter"/>
</dbReference>
<dbReference type="GO" id="GO:0042302">
    <property type="term" value="F:structural constituent of cuticle"/>
    <property type="evidence" value="ECO:0007669"/>
    <property type="project" value="UniProtKB-UniRule"/>
</dbReference>